<evidence type="ECO:0000313" key="3">
    <source>
        <dbReference type="Proteomes" id="UP001059596"/>
    </source>
</evidence>
<comment type="caution">
    <text evidence="2">The sequence shown here is derived from an EMBL/GenBank/DDBJ whole genome shotgun (WGS) entry which is preliminary data.</text>
</comment>
<gene>
    <name evidence="2" type="ORF">M5D96_001148</name>
</gene>
<dbReference type="AlphaFoldDB" id="A0A9P9YXM4"/>
<keyword evidence="3" id="KW-1185">Reference proteome</keyword>
<evidence type="ECO:0000256" key="1">
    <source>
        <dbReference type="SAM" id="MobiDB-lite"/>
    </source>
</evidence>
<feature type="compositionally biased region" description="Basic and acidic residues" evidence="1">
    <location>
        <begin position="1"/>
        <end position="17"/>
    </location>
</feature>
<accession>A0A9P9YXM4</accession>
<feature type="region of interest" description="Disordered" evidence="1">
    <location>
        <begin position="1"/>
        <end position="20"/>
    </location>
</feature>
<name>A0A9P9YXM4_9MUSC</name>
<dbReference type="EMBL" id="JAMKOV010000001">
    <property type="protein sequence ID" value="KAI8044971.1"/>
    <property type="molecule type" value="Genomic_DNA"/>
</dbReference>
<evidence type="ECO:0000313" key="2">
    <source>
        <dbReference type="EMBL" id="KAI8044971.1"/>
    </source>
</evidence>
<organism evidence="2 3">
    <name type="scientific">Drosophila gunungcola</name>
    <name type="common">fruit fly</name>
    <dbReference type="NCBI Taxonomy" id="103775"/>
    <lineage>
        <taxon>Eukaryota</taxon>
        <taxon>Metazoa</taxon>
        <taxon>Ecdysozoa</taxon>
        <taxon>Arthropoda</taxon>
        <taxon>Hexapoda</taxon>
        <taxon>Insecta</taxon>
        <taxon>Pterygota</taxon>
        <taxon>Neoptera</taxon>
        <taxon>Endopterygota</taxon>
        <taxon>Diptera</taxon>
        <taxon>Brachycera</taxon>
        <taxon>Muscomorpha</taxon>
        <taxon>Ephydroidea</taxon>
        <taxon>Drosophilidae</taxon>
        <taxon>Drosophila</taxon>
        <taxon>Sophophora</taxon>
    </lineage>
</organism>
<protein>
    <submittedName>
        <fullName evidence="2">Uncharacterized protein</fullName>
    </submittedName>
</protein>
<reference evidence="2" key="1">
    <citation type="journal article" date="2023" name="Genome Biol. Evol.">
        <title>Long-read-based Genome Assembly of Drosophila gunungcola Reveals Fewer Chemosensory Genes in Flower-breeding Species.</title>
        <authorList>
            <person name="Negi A."/>
            <person name="Liao B.Y."/>
            <person name="Yeh S.D."/>
        </authorList>
    </citation>
    <scope>NUCLEOTIDE SEQUENCE</scope>
    <source>
        <strain evidence="2">Sukarami</strain>
    </source>
</reference>
<sequence length="50" mass="5752">MAKEKTMKRLQMERVKEQTNPTSRAKCCRKVCGFNLAPSTANYNLVFTRA</sequence>
<proteinExistence type="predicted"/>
<dbReference type="Proteomes" id="UP001059596">
    <property type="component" value="Chromosome 3R"/>
</dbReference>